<gene>
    <name evidence="2" type="ORF">M436DRAFT_64118</name>
</gene>
<keyword evidence="3" id="KW-1185">Reference proteome</keyword>
<dbReference type="AlphaFoldDB" id="A0A074WT65"/>
<evidence type="ECO:0008006" key="4">
    <source>
        <dbReference type="Google" id="ProtNLM"/>
    </source>
</evidence>
<organism evidence="2 3">
    <name type="scientific">Aureobasidium namibiae CBS 147.97</name>
    <dbReference type="NCBI Taxonomy" id="1043004"/>
    <lineage>
        <taxon>Eukaryota</taxon>
        <taxon>Fungi</taxon>
        <taxon>Dikarya</taxon>
        <taxon>Ascomycota</taxon>
        <taxon>Pezizomycotina</taxon>
        <taxon>Dothideomycetes</taxon>
        <taxon>Dothideomycetidae</taxon>
        <taxon>Dothideales</taxon>
        <taxon>Saccotheciaceae</taxon>
        <taxon>Aureobasidium</taxon>
    </lineage>
</organism>
<evidence type="ECO:0000313" key="3">
    <source>
        <dbReference type="Proteomes" id="UP000027730"/>
    </source>
</evidence>
<dbReference type="EMBL" id="KL584710">
    <property type="protein sequence ID" value="KEQ72952.1"/>
    <property type="molecule type" value="Genomic_DNA"/>
</dbReference>
<dbReference type="OrthoDB" id="3884564at2759"/>
<evidence type="ECO:0000256" key="1">
    <source>
        <dbReference type="SAM" id="MobiDB-lite"/>
    </source>
</evidence>
<accession>A0A074WT65</accession>
<dbReference type="HOGENOM" id="CLU_1199586_0_0_1"/>
<reference evidence="2 3" key="1">
    <citation type="journal article" date="2014" name="BMC Genomics">
        <title>Genome sequencing of four Aureobasidium pullulans varieties: biotechnological potential, stress tolerance, and description of new species.</title>
        <authorList>
            <person name="Gostin Ar C."/>
            <person name="Ohm R.A."/>
            <person name="Kogej T."/>
            <person name="Sonjak S."/>
            <person name="Turk M."/>
            <person name="Zajc J."/>
            <person name="Zalar P."/>
            <person name="Grube M."/>
            <person name="Sun H."/>
            <person name="Han J."/>
            <person name="Sharma A."/>
            <person name="Chiniquy J."/>
            <person name="Ngan C.Y."/>
            <person name="Lipzen A."/>
            <person name="Barry K."/>
            <person name="Grigoriev I.V."/>
            <person name="Gunde-Cimerman N."/>
        </authorList>
    </citation>
    <scope>NUCLEOTIDE SEQUENCE [LARGE SCALE GENOMIC DNA]</scope>
    <source>
        <strain evidence="2 3">CBS 147.97</strain>
    </source>
</reference>
<proteinExistence type="predicted"/>
<dbReference type="Proteomes" id="UP000027730">
    <property type="component" value="Unassembled WGS sequence"/>
</dbReference>
<protein>
    <recommendedName>
        <fullName evidence="4">Myb-like domain-containing protein</fullName>
    </recommendedName>
</protein>
<sequence>MTSIITPNEVVASGEIANTFARAPSTLGRPGPVKRVQKGPRVVINKAKNLASLGSRPWDNASRQILVDEHTLHETWEPVAQLLERSNQALRSEWNKMKSGQREKEGNWKEKVEICEAHRKITFSSGSSIRDTTTTAPATNAAATGSVPNGTLLLIKVAESINSGVLLSGGHGGVAGRKVGSPSGKKQGPNKRYPRPAQHGDKLQANDPETTLASLQANVIQSSGICRKART</sequence>
<feature type="region of interest" description="Disordered" evidence="1">
    <location>
        <begin position="173"/>
        <end position="210"/>
    </location>
</feature>
<dbReference type="RefSeq" id="XP_013427152.1">
    <property type="nucleotide sequence ID" value="XM_013571698.1"/>
</dbReference>
<dbReference type="GeneID" id="25413637"/>
<name>A0A074WT65_9PEZI</name>
<evidence type="ECO:0000313" key="2">
    <source>
        <dbReference type="EMBL" id="KEQ72952.1"/>
    </source>
</evidence>